<dbReference type="InterPro" id="IPR050563">
    <property type="entry name" value="4-hydroxybenzoyl-CoA_TE"/>
</dbReference>
<dbReference type="InterPro" id="IPR006684">
    <property type="entry name" value="YbgC/YbaW"/>
</dbReference>
<evidence type="ECO:0000313" key="4">
    <source>
        <dbReference type="Proteomes" id="UP001218231"/>
    </source>
</evidence>
<protein>
    <submittedName>
        <fullName evidence="3">YbgC/FadM family acyl-CoA thioesterase</fullName>
        <ecNumber evidence="3">3.1.2.-</ecNumber>
    </submittedName>
</protein>
<organism evidence="3 4">
    <name type="scientific">Novosphingobium humi</name>
    <dbReference type="NCBI Taxonomy" id="2282397"/>
    <lineage>
        <taxon>Bacteria</taxon>
        <taxon>Pseudomonadati</taxon>
        <taxon>Pseudomonadota</taxon>
        <taxon>Alphaproteobacteria</taxon>
        <taxon>Sphingomonadales</taxon>
        <taxon>Sphingomonadaceae</taxon>
        <taxon>Novosphingobium</taxon>
    </lineage>
</organism>
<dbReference type="PANTHER" id="PTHR31793:SF37">
    <property type="entry name" value="ACYL-COA THIOESTER HYDROLASE YBGC"/>
    <property type="match status" value="1"/>
</dbReference>
<dbReference type="GO" id="GO:0016787">
    <property type="term" value="F:hydrolase activity"/>
    <property type="evidence" value="ECO:0007669"/>
    <property type="project" value="UniProtKB-KW"/>
</dbReference>
<dbReference type="NCBIfam" id="TIGR00051">
    <property type="entry name" value="YbgC/FadM family acyl-CoA thioesterase"/>
    <property type="match status" value="1"/>
</dbReference>
<reference evidence="3 4" key="1">
    <citation type="submission" date="2023-02" db="EMBL/GenBank/DDBJ databases">
        <title>Genome sequence of Novosphingobium humi KACC 19094.</title>
        <authorList>
            <person name="Kim S."/>
            <person name="Heo J."/>
            <person name="Kwon S.-W."/>
        </authorList>
    </citation>
    <scope>NUCLEOTIDE SEQUENCE [LARGE SCALE GENOMIC DNA]</scope>
    <source>
        <strain evidence="3 4">KACC 19094</strain>
    </source>
</reference>
<gene>
    <name evidence="3" type="ORF">PQ457_12670</name>
</gene>
<keyword evidence="4" id="KW-1185">Reference proteome</keyword>
<dbReference type="Pfam" id="PF13279">
    <property type="entry name" value="4HBT_2"/>
    <property type="match status" value="1"/>
</dbReference>
<accession>A0ABY7TU64</accession>
<evidence type="ECO:0000313" key="3">
    <source>
        <dbReference type="EMBL" id="WCT76772.1"/>
    </source>
</evidence>
<dbReference type="PANTHER" id="PTHR31793">
    <property type="entry name" value="4-HYDROXYBENZOYL-COA THIOESTERASE FAMILY MEMBER"/>
    <property type="match status" value="1"/>
</dbReference>
<keyword evidence="2 3" id="KW-0378">Hydrolase</keyword>
<dbReference type="Proteomes" id="UP001218231">
    <property type="component" value="Chromosome"/>
</dbReference>
<proteinExistence type="inferred from homology"/>
<dbReference type="SUPFAM" id="SSF54637">
    <property type="entry name" value="Thioesterase/thiol ester dehydrase-isomerase"/>
    <property type="match status" value="1"/>
</dbReference>
<evidence type="ECO:0000256" key="2">
    <source>
        <dbReference type="ARBA" id="ARBA00022801"/>
    </source>
</evidence>
<dbReference type="PIRSF" id="PIRSF003230">
    <property type="entry name" value="YbgC"/>
    <property type="match status" value="1"/>
</dbReference>
<sequence>MNALPLPPSGCFATDDDGPLHLYAVRAYFEDTDLSGVVYHANYLRWFERARSDMLRLLDVDQRAAQEAGEGAYAVAEMAIRYTAPARLDDEILIETRIHELGAASIRLVQAAFRLAGVEKGAVHKGALLAQATVRVGFVAPDGRPRRQPASWRSIFAQFLAGHAPASTDLRPNQPGTP</sequence>
<evidence type="ECO:0000256" key="1">
    <source>
        <dbReference type="ARBA" id="ARBA00005953"/>
    </source>
</evidence>
<dbReference type="CDD" id="cd00586">
    <property type="entry name" value="4HBT"/>
    <property type="match status" value="1"/>
</dbReference>
<comment type="similarity">
    <text evidence="1">Belongs to the 4-hydroxybenzoyl-CoA thioesterase family.</text>
</comment>
<dbReference type="InterPro" id="IPR029069">
    <property type="entry name" value="HotDog_dom_sf"/>
</dbReference>
<dbReference type="EMBL" id="CP117417">
    <property type="protein sequence ID" value="WCT76772.1"/>
    <property type="molecule type" value="Genomic_DNA"/>
</dbReference>
<dbReference type="Gene3D" id="3.10.129.10">
    <property type="entry name" value="Hotdog Thioesterase"/>
    <property type="match status" value="1"/>
</dbReference>
<name>A0ABY7TU64_9SPHN</name>
<dbReference type="EC" id="3.1.2.-" evidence="3"/>
<dbReference type="RefSeq" id="WP_273617177.1">
    <property type="nucleotide sequence ID" value="NZ_CP117417.1"/>
</dbReference>